<proteinExistence type="predicted"/>
<protein>
    <recommendedName>
        <fullName evidence="1">Phosphoadenosine phosphosulphate reductase domain-containing protein</fullName>
    </recommendedName>
</protein>
<comment type="caution">
    <text evidence="2">The sequence shown here is derived from an EMBL/GenBank/DDBJ whole genome shotgun (WGS) entry which is preliminary data.</text>
</comment>
<dbReference type="Pfam" id="PF01507">
    <property type="entry name" value="PAPS_reduct"/>
    <property type="match status" value="1"/>
</dbReference>
<dbReference type="Gene3D" id="3.40.50.620">
    <property type="entry name" value="HUPs"/>
    <property type="match status" value="1"/>
</dbReference>
<dbReference type="InterPro" id="IPR050128">
    <property type="entry name" value="Sulfate_adenylyltrnsfr_sub2"/>
</dbReference>
<dbReference type="PANTHER" id="PTHR43196:SF2">
    <property type="entry name" value="PHOSPHOADENOSINE PHOSPHOSULFATE REDUCTASE"/>
    <property type="match status" value="1"/>
</dbReference>
<dbReference type="OrthoDB" id="9774475at2"/>
<evidence type="ECO:0000259" key="1">
    <source>
        <dbReference type="Pfam" id="PF01507"/>
    </source>
</evidence>
<dbReference type="GO" id="GO:0003824">
    <property type="term" value="F:catalytic activity"/>
    <property type="evidence" value="ECO:0007669"/>
    <property type="project" value="InterPro"/>
</dbReference>
<name>A0A0F4PK02_9GAMM</name>
<evidence type="ECO:0000313" key="3">
    <source>
        <dbReference type="Proteomes" id="UP000033664"/>
    </source>
</evidence>
<reference evidence="2 3" key="1">
    <citation type="journal article" date="2015" name="BMC Genomics">
        <title>Genome mining reveals unlocked bioactive potential of marine Gram-negative bacteria.</title>
        <authorList>
            <person name="Machado H."/>
            <person name="Sonnenschein E.C."/>
            <person name="Melchiorsen J."/>
            <person name="Gram L."/>
        </authorList>
    </citation>
    <scope>NUCLEOTIDE SEQUENCE [LARGE SCALE GENOMIC DNA]</scope>
    <source>
        <strain evidence="2 3">S3137</strain>
    </source>
</reference>
<dbReference type="PATRIC" id="fig|151081.8.peg.3094"/>
<organism evidence="2 3">
    <name type="scientific">Pseudoalteromonas ruthenica</name>
    <dbReference type="NCBI Taxonomy" id="151081"/>
    <lineage>
        <taxon>Bacteria</taxon>
        <taxon>Pseudomonadati</taxon>
        <taxon>Pseudomonadota</taxon>
        <taxon>Gammaproteobacteria</taxon>
        <taxon>Alteromonadales</taxon>
        <taxon>Pseudoalteromonadaceae</taxon>
        <taxon>Pseudoalteromonas</taxon>
    </lineage>
</organism>
<accession>A0A0F4PK02</accession>
<dbReference type="InterPro" id="IPR014729">
    <property type="entry name" value="Rossmann-like_a/b/a_fold"/>
</dbReference>
<sequence>MTLLNQFDLDDYIDFIEEEKFSGRQLSEFVADTQRVYMADKRPWVIGYSGGKDSSAVMTLVYFALLGLKPEDRHKPVFVVASDTLVETPMVVDHVNKSLKLIEEGAKREGLPITSHKVVPKSNNTFWANLLGKGYPAPTRNFRWCTERMKIDPVSTFIKERVSEYDEVIVVLGSRSQESASRAQVIKKHKIDGSDLAVHTTLANAFIYTPIDTWSVDDVWKILRLCHLQTQEGPYGTRNKWFDKYDLEWEAPWGGKNLTLWNLYKDSSGQGECPLVIDETTPSCGNSRFGCWTCTVVTKDRAMESLIQNGEQWMEPLLKFRNILSRSTSPKLKKKYRNHIRRDGRLAFKTLKEDKERVLTDDYTTGPYLLKYRKLAMRMLLTMQKRFNDQGHNMELITVPELHAVRHEWLNDPNEPDWEDSLPLIVKEVLGIELDWTIDDANQFSLTEGELIDELAPQYGVSAHMIRKLIDVEREMSGLARRTGIFGRIGRLIQQDWESAEAIIASNLEIRQSQMRQSNEVKALEDELKQLNKLLSMEGIS</sequence>
<evidence type="ECO:0000313" key="2">
    <source>
        <dbReference type="EMBL" id="KJZ00232.1"/>
    </source>
</evidence>
<dbReference type="EMBL" id="JXXZ01000006">
    <property type="protein sequence ID" value="KJZ00232.1"/>
    <property type="molecule type" value="Genomic_DNA"/>
</dbReference>
<dbReference type="NCBIfam" id="NF005316">
    <property type="entry name" value="PRK06850.1"/>
    <property type="match status" value="1"/>
</dbReference>
<dbReference type="InterPro" id="IPR002500">
    <property type="entry name" value="PAPS_reduct_dom"/>
</dbReference>
<dbReference type="GeneID" id="58228004"/>
<keyword evidence="3" id="KW-1185">Reference proteome</keyword>
<dbReference type="PANTHER" id="PTHR43196">
    <property type="entry name" value="SULFATE ADENYLYLTRANSFERASE SUBUNIT 2"/>
    <property type="match status" value="1"/>
</dbReference>
<gene>
    <name evidence="2" type="ORF">TW72_05815</name>
</gene>
<feature type="domain" description="Phosphoadenosine phosphosulphate reductase" evidence="1">
    <location>
        <begin position="45"/>
        <end position="227"/>
    </location>
</feature>
<dbReference type="RefSeq" id="WP_045980186.1">
    <property type="nucleotide sequence ID" value="NZ_JXXY01000015.1"/>
</dbReference>
<dbReference type="Proteomes" id="UP000033664">
    <property type="component" value="Unassembled WGS sequence"/>
</dbReference>
<dbReference type="SUPFAM" id="SSF52402">
    <property type="entry name" value="Adenine nucleotide alpha hydrolases-like"/>
    <property type="match status" value="1"/>
</dbReference>
<dbReference type="AlphaFoldDB" id="A0A0F4PK02"/>